<keyword evidence="8" id="KW-0833">Ubl conjugation pathway</keyword>
<dbReference type="AlphaFoldDB" id="E0VB45"/>
<evidence type="ECO:0000256" key="13">
    <source>
        <dbReference type="ARBA" id="ARBA00042316"/>
    </source>
</evidence>
<evidence type="ECO:0000313" key="17">
    <source>
        <dbReference type="EMBL" id="EEB10601.1"/>
    </source>
</evidence>
<dbReference type="RefSeq" id="XP_002423339.1">
    <property type="nucleotide sequence ID" value="XM_002423294.1"/>
</dbReference>
<dbReference type="PROSITE" id="PS50127">
    <property type="entry name" value="UBC_2"/>
    <property type="match status" value="1"/>
</dbReference>
<keyword evidence="7" id="KW-0547">Nucleotide-binding</keyword>
<dbReference type="Pfam" id="PF00179">
    <property type="entry name" value="UQ_con"/>
    <property type="match status" value="1"/>
</dbReference>
<evidence type="ECO:0000313" key="19">
    <source>
        <dbReference type="Proteomes" id="UP000009046"/>
    </source>
</evidence>
<dbReference type="CDD" id="cd23809">
    <property type="entry name" value="UBCc_UBE2Z"/>
    <property type="match status" value="1"/>
</dbReference>
<dbReference type="KEGG" id="phu:Phum_PHUM050990"/>
<evidence type="ECO:0000256" key="3">
    <source>
        <dbReference type="ARBA" id="ARBA00012486"/>
    </source>
</evidence>
<dbReference type="STRING" id="121224.E0VB45"/>
<keyword evidence="19" id="KW-1185">Reference proteome</keyword>
<evidence type="ECO:0000256" key="10">
    <source>
        <dbReference type="ARBA" id="ARBA00023242"/>
    </source>
</evidence>
<dbReference type="OrthoDB" id="47801at2759"/>
<dbReference type="GO" id="GO:0006915">
    <property type="term" value="P:apoptotic process"/>
    <property type="evidence" value="ECO:0007669"/>
    <property type="project" value="UniProtKB-KW"/>
</dbReference>
<dbReference type="EMBL" id="AAZO01000603">
    <property type="status" value="NOT_ANNOTATED_CDS"/>
    <property type="molecule type" value="Genomic_DNA"/>
</dbReference>
<dbReference type="CTD" id="8232877"/>
<dbReference type="EC" id="2.3.2.23" evidence="3"/>
<gene>
    <name evidence="18" type="primary">8232877</name>
    <name evidence="17" type="ORF">Phum_PHUM050990</name>
</gene>
<dbReference type="GO" id="GO:0005634">
    <property type="term" value="C:nucleus"/>
    <property type="evidence" value="ECO:0007669"/>
    <property type="project" value="UniProtKB-SubCell"/>
</dbReference>
<dbReference type="EnsemblMetazoa" id="PHUM050990-RA">
    <property type="protein sequence ID" value="PHUM050990-PA"/>
    <property type="gene ID" value="PHUM050990"/>
</dbReference>
<dbReference type="EMBL" id="DS235021">
    <property type="protein sequence ID" value="EEB10601.1"/>
    <property type="molecule type" value="Genomic_DNA"/>
</dbReference>
<evidence type="ECO:0000256" key="1">
    <source>
        <dbReference type="ARBA" id="ARBA00004123"/>
    </source>
</evidence>
<dbReference type="Proteomes" id="UP000009046">
    <property type="component" value="Unassembled WGS sequence"/>
</dbReference>
<keyword evidence="10" id="KW-0539">Nucleus</keyword>
<dbReference type="GO" id="GO:0043066">
    <property type="term" value="P:negative regulation of apoptotic process"/>
    <property type="evidence" value="ECO:0007669"/>
    <property type="project" value="TreeGrafter"/>
</dbReference>
<dbReference type="InterPro" id="IPR016135">
    <property type="entry name" value="UBQ-conjugating_enzyme/RWD"/>
</dbReference>
<dbReference type="PANTHER" id="PTHR46116">
    <property type="entry name" value="(E3-INDEPENDENT) E2 UBIQUITIN-CONJUGATING ENZYME"/>
    <property type="match status" value="1"/>
</dbReference>
<dbReference type="eggNOG" id="KOG0895">
    <property type="taxonomic scope" value="Eukaryota"/>
</dbReference>
<sequence length="295" mass="33108">MAESAGKVPLHSNIHSTTNNDILWDPFSHSDNEPTPQSLLRIRREIKSLYEDPPPNIFVVADEKDITVIHALIAGAFDTPYEGGFFYFLLKFPGSYPLSPPWVKFMTTDGGTVRFNPNLYKNGKVCLSTLGTWPGPGWSPANTLSSCLISIQSLLSEKPYHNEPGYEKEKFFGDSQRYNEVIQHETLRVAVCGMIENDTGLSIPSSLVDIMEKTFLELYDIYEGIARKNMHLNKQKMCDPFGEKRGVFQYETLLRRLLECKKKVICKINTVSNESTSSSSSSTSSCTLDLDISPS</sequence>
<keyword evidence="9" id="KW-0067">ATP-binding</keyword>
<reference evidence="18" key="3">
    <citation type="submission" date="2020-05" db="UniProtKB">
        <authorList>
            <consortium name="EnsemblMetazoa"/>
        </authorList>
    </citation>
    <scope>IDENTIFICATION</scope>
    <source>
        <strain evidence="18">USDA</strain>
    </source>
</reference>
<comment type="subcellular location">
    <subcellularLocation>
        <location evidence="2">Cytoplasm</location>
    </subcellularLocation>
    <subcellularLocation>
        <location evidence="1">Nucleus</location>
    </subcellularLocation>
</comment>
<evidence type="ECO:0000256" key="12">
    <source>
        <dbReference type="ARBA" id="ARBA00041798"/>
    </source>
</evidence>
<dbReference type="GO" id="GO:0005737">
    <property type="term" value="C:cytoplasm"/>
    <property type="evidence" value="ECO:0007669"/>
    <property type="project" value="UniProtKB-SubCell"/>
</dbReference>
<organism>
    <name type="scientific">Pediculus humanus subsp. corporis</name>
    <name type="common">Body louse</name>
    <dbReference type="NCBI Taxonomy" id="121224"/>
    <lineage>
        <taxon>Eukaryota</taxon>
        <taxon>Metazoa</taxon>
        <taxon>Ecdysozoa</taxon>
        <taxon>Arthropoda</taxon>
        <taxon>Hexapoda</taxon>
        <taxon>Insecta</taxon>
        <taxon>Pterygota</taxon>
        <taxon>Neoptera</taxon>
        <taxon>Paraneoptera</taxon>
        <taxon>Psocodea</taxon>
        <taxon>Troctomorpha</taxon>
        <taxon>Phthiraptera</taxon>
        <taxon>Anoplura</taxon>
        <taxon>Pediculidae</taxon>
        <taxon>Pediculus</taxon>
    </lineage>
</organism>
<dbReference type="InParanoid" id="E0VB45"/>
<dbReference type="GO" id="GO:0004869">
    <property type="term" value="F:cysteine-type endopeptidase inhibitor activity"/>
    <property type="evidence" value="ECO:0007669"/>
    <property type="project" value="TreeGrafter"/>
</dbReference>
<evidence type="ECO:0000256" key="14">
    <source>
        <dbReference type="ARBA" id="ARBA00042401"/>
    </source>
</evidence>
<dbReference type="SUPFAM" id="SSF54495">
    <property type="entry name" value="UBC-like"/>
    <property type="match status" value="1"/>
</dbReference>
<protein>
    <recommendedName>
        <fullName evidence="11">Ubiquitin-conjugating enzyme E2 Z</fullName>
        <ecNumber evidence="3">2.3.2.23</ecNumber>
    </recommendedName>
    <alternativeName>
        <fullName evidence="12">E2 ubiquitin-conjugating enzyme Z</fullName>
    </alternativeName>
    <alternativeName>
        <fullName evidence="14">Ubiquitin carrier protein Z</fullName>
    </alternativeName>
    <alternativeName>
        <fullName evidence="13">Ubiquitin-protein ligase Z</fullName>
    </alternativeName>
</protein>
<keyword evidence="4" id="KW-0963">Cytoplasm</keyword>
<dbReference type="SMART" id="SM00212">
    <property type="entry name" value="UBCc"/>
    <property type="match status" value="1"/>
</dbReference>
<dbReference type="GO" id="GO:0016874">
    <property type="term" value="F:ligase activity"/>
    <property type="evidence" value="ECO:0007669"/>
    <property type="project" value="UniProtKB-KW"/>
</dbReference>
<dbReference type="FunFam" id="3.10.110.10:FF:000046">
    <property type="entry name" value="Ubiquitin-conjugating enzyme E2 Z"/>
    <property type="match status" value="1"/>
</dbReference>
<evidence type="ECO:0000256" key="4">
    <source>
        <dbReference type="ARBA" id="ARBA00022490"/>
    </source>
</evidence>
<dbReference type="GeneID" id="8232877"/>
<feature type="region of interest" description="Disordered" evidence="15">
    <location>
        <begin position="273"/>
        <end position="295"/>
    </location>
</feature>
<proteinExistence type="predicted"/>
<feature type="compositionally biased region" description="Low complexity" evidence="15">
    <location>
        <begin position="275"/>
        <end position="285"/>
    </location>
</feature>
<reference evidence="17" key="2">
    <citation type="submission" date="2007-04" db="EMBL/GenBank/DDBJ databases">
        <title>The genome of the human body louse.</title>
        <authorList>
            <consortium name="The Human Body Louse Genome Consortium"/>
            <person name="Kirkness E."/>
            <person name="Walenz B."/>
            <person name="Hass B."/>
            <person name="Bruggner R."/>
            <person name="Strausberg R."/>
        </authorList>
    </citation>
    <scope>NUCLEOTIDE SEQUENCE</scope>
    <source>
        <strain evidence="17">USDA</strain>
    </source>
</reference>
<evidence type="ECO:0000256" key="8">
    <source>
        <dbReference type="ARBA" id="ARBA00022786"/>
    </source>
</evidence>
<accession>E0VB45</accession>
<dbReference type="Gene3D" id="3.10.110.10">
    <property type="entry name" value="Ubiquitin Conjugating Enzyme"/>
    <property type="match status" value="1"/>
</dbReference>
<keyword evidence="5" id="KW-0808">Transferase</keyword>
<dbReference type="PANTHER" id="PTHR46116:SF26">
    <property type="entry name" value="UBIQUITIN-CONJUGATING ENZYME E2 Z"/>
    <property type="match status" value="1"/>
</dbReference>
<dbReference type="GO" id="GO:0061631">
    <property type="term" value="F:ubiquitin conjugating enzyme activity"/>
    <property type="evidence" value="ECO:0007669"/>
    <property type="project" value="UniProtKB-EC"/>
</dbReference>
<dbReference type="OMA" id="TWVGPAW"/>
<evidence type="ECO:0000256" key="7">
    <source>
        <dbReference type="ARBA" id="ARBA00022741"/>
    </source>
</evidence>
<name>E0VB45_PEDHC</name>
<dbReference type="InterPro" id="IPR000608">
    <property type="entry name" value="UBC"/>
</dbReference>
<evidence type="ECO:0000313" key="18">
    <source>
        <dbReference type="EnsemblMetazoa" id="PHUM050990-PA"/>
    </source>
</evidence>
<evidence type="ECO:0000256" key="6">
    <source>
        <dbReference type="ARBA" id="ARBA00022703"/>
    </source>
</evidence>
<dbReference type="HOGENOM" id="CLU_025097_2_0_1"/>
<evidence type="ECO:0000256" key="9">
    <source>
        <dbReference type="ARBA" id="ARBA00022840"/>
    </source>
</evidence>
<dbReference type="VEuPathDB" id="VectorBase:PHUM050990"/>
<keyword evidence="17" id="KW-0436">Ligase</keyword>
<evidence type="ECO:0000256" key="15">
    <source>
        <dbReference type="SAM" id="MobiDB-lite"/>
    </source>
</evidence>
<keyword evidence="6" id="KW-0053">Apoptosis</keyword>
<feature type="domain" description="UBC core" evidence="16">
    <location>
        <begin position="37"/>
        <end position="191"/>
    </location>
</feature>
<reference evidence="17" key="1">
    <citation type="submission" date="2007-04" db="EMBL/GenBank/DDBJ databases">
        <title>Annotation of Pediculus humanus corporis strain USDA.</title>
        <authorList>
            <person name="Kirkness E."/>
            <person name="Hannick L."/>
            <person name="Hass B."/>
            <person name="Bruggner R."/>
            <person name="Lawson D."/>
            <person name="Bidwell S."/>
            <person name="Joardar V."/>
            <person name="Caler E."/>
            <person name="Walenz B."/>
            <person name="Inman J."/>
            <person name="Schobel S."/>
            <person name="Galinsky K."/>
            <person name="Amedeo P."/>
            <person name="Strausberg R."/>
        </authorList>
    </citation>
    <scope>NUCLEOTIDE SEQUENCE</scope>
    <source>
        <strain evidence="17">USDA</strain>
    </source>
</reference>
<dbReference type="GO" id="GO:0005524">
    <property type="term" value="F:ATP binding"/>
    <property type="evidence" value="ECO:0007669"/>
    <property type="project" value="UniProtKB-KW"/>
</dbReference>
<evidence type="ECO:0000256" key="11">
    <source>
        <dbReference type="ARBA" id="ARBA00039894"/>
    </source>
</evidence>
<evidence type="ECO:0000259" key="16">
    <source>
        <dbReference type="PROSITE" id="PS50127"/>
    </source>
</evidence>
<evidence type="ECO:0000256" key="2">
    <source>
        <dbReference type="ARBA" id="ARBA00004496"/>
    </source>
</evidence>
<evidence type="ECO:0000256" key="5">
    <source>
        <dbReference type="ARBA" id="ARBA00022679"/>
    </source>
</evidence>